<name>A0ACC3DPT7_9PEZI</name>
<dbReference type="EMBL" id="JAWDJW010001649">
    <property type="protein sequence ID" value="KAK3078738.1"/>
    <property type="molecule type" value="Genomic_DNA"/>
</dbReference>
<evidence type="ECO:0000313" key="2">
    <source>
        <dbReference type="Proteomes" id="UP001186974"/>
    </source>
</evidence>
<sequence length="219" mass="24427">MAEPNGSAPAAAEGSNGAPADAMANLHLDEVTGEKVSKSELKKRQKQREKDAKRAEKAAAAPPKPAKAPTMGSEEDQEKELTPNQYFEIRSRNISKLLQTNEPNPYPHKFHANTDLRDYVKQYDSLATGEMKPDVEIRLMARIYTKRASGQKLVFYDVRDEGVKVQIMCQSQEAANSSVAFEKQHEHLRRGDIIGVIGYPGRTNPRNRPEGELSIIARE</sequence>
<organism evidence="1 2">
    <name type="scientific">Coniosporium uncinatum</name>
    <dbReference type="NCBI Taxonomy" id="93489"/>
    <lineage>
        <taxon>Eukaryota</taxon>
        <taxon>Fungi</taxon>
        <taxon>Dikarya</taxon>
        <taxon>Ascomycota</taxon>
        <taxon>Pezizomycotina</taxon>
        <taxon>Dothideomycetes</taxon>
        <taxon>Dothideomycetes incertae sedis</taxon>
        <taxon>Coniosporium</taxon>
    </lineage>
</organism>
<reference evidence="1" key="1">
    <citation type="submission" date="2024-09" db="EMBL/GenBank/DDBJ databases">
        <title>Black Yeasts Isolated from many extreme environments.</title>
        <authorList>
            <person name="Coleine C."/>
            <person name="Stajich J.E."/>
            <person name="Selbmann L."/>
        </authorList>
    </citation>
    <scope>NUCLEOTIDE SEQUENCE</scope>
    <source>
        <strain evidence="1">CCFEE 5737</strain>
    </source>
</reference>
<gene>
    <name evidence="1" type="ORF">LTS18_006732</name>
</gene>
<evidence type="ECO:0000313" key="1">
    <source>
        <dbReference type="EMBL" id="KAK3078738.1"/>
    </source>
</evidence>
<dbReference type="Proteomes" id="UP001186974">
    <property type="component" value="Unassembled WGS sequence"/>
</dbReference>
<feature type="non-terminal residue" evidence="1">
    <location>
        <position position="219"/>
    </location>
</feature>
<proteinExistence type="predicted"/>
<accession>A0ACC3DPT7</accession>
<protein>
    <submittedName>
        <fullName evidence="1">Uncharacterized protein</fullName>
    </submittedName>
</protein>
<comment type="caution">
    <text evidence="1">The sequence shown here is derived from an EMBL/GenBank/DDBJ whole genome shotgun (WGS) entry which is preliminary data.</text>
</comment>
<keyword evidence="2" id="KW-1185">Reference proteome</keyword>